<protein>
    <submittedName>
        <fullName evidence="1">SLAP domain-containing protein</fullName>
    </submittedName>
</protein>
<dbReference type="EMBL" id="JAFHKS010000044">
    <property type="protein sequence ID" value="MBN3546272.1"/>
    <property type="molecule type" value="Genomic_DNA"/>
</dbReference>
<organism evidence="1 2">
    <name type="scientific">Fictibacillus barbaricus</name>
    <dbReference type="NCBI Taxonomy" id="182136"/>
    <lineage>
        <taxon>Bacteria</taxon>
        <taxon>Bacillati</taxon>
        <taxon>Bacillota</taxon>
        <taxon>Bacilli</taxon>
        <taxon>Bacillales</taxon>
        <taxon>Fictibacillaceae</taxon>
        <taxon>Fictibacillus</taxon>
    </lineage>
</organism>
<evidence type="ECO:0000313" key="2">
    <source>
        <dbReference type="Proteomes" id="UP001319060"/>
    </source>
</evidence>
<proteinExistence type="predicted"/>
<dbReference type="InterPro" id="IPR030910">
    <property type="entry name" value="SLAP_dom"/>
</dbReference>
<dbReference type="RefSeq" id="WP_188400615.1">
    <property type="nucleotide sequence ID" value="NZ_BMCE01000001.1"/>
</dbReference>
<evidence type="ECO:0000313" key="1">
    <source>
        <dbReference type="EMBL" id="MBN3546272.1"/>
    </source>
</evidence>
<reference evidence="1 2" key="1">
    <citation type="submission" date="2021-01" db="EMBL/GenBank/DDBJ databases">
        <title>Genome Sequencing of Type Strains.</title>
        <authorList>
            <person name="Lemaire J.F."/>
            <person name="Inderbitzin P."/>
            <person name="Collins S.B."/>
            <person name="Wespe N."/>
            <person name="Knight-Connoni V."/>
        </authorList>
    </citation>
    <scope>NUCLEOTIDE SEQUENCE [LARGE SCALE GENOMIC DNA]</scope>
    <source>
        <strain evidence="1 2">DSM 14730</strain>
    </source>
</reference>
<keyword evidence="2" id="KW-1185">Reference proteome</keyword>
<name>A0ABS2ZFZ8_9BACL</name>
<accession>A0ABS2ZFZ8</accession>
<sequence length="124" mass="14014">MQKLEFESAWDRTLALPDRLKIEQVFSELDHEQNEGQQSVILKTAFNHKNDFLVTVLVNNYAKQPFSLAEKNVVYKEKAGTISEMDSPYSLEVPAHTSMPWTFIFPAASIKKEPSGASGELILI</sequence>
<dbReference type="NCBIfam" id="TIGR04398">
    <property type="entry name" value="SLAP_DUP"/>
    <property type="match status" value="1"/>
</dbReference>
<comment type="caution">
    <text evidence="1">The sequence shown here is derived from an EMBL/GenBank/DDBJ whole genome shotgun (WGS) entry which is preliminary data.</text>
</comment>
<gene>
    <name evidence="1" type="ORF">JYA64_13285</name>
</gene>
<dbReference type="Proteomes" id="UP001319060">
    <property type="component" value="Unassembled WGS sequence"/>
</dbReference>